<feature type="signal peptide" evidence="1">
    <location>
        <begin position="1"/>
        <end position="20"/>
    </location>
</feature>
<proteinExistence type="predicted"/>
<dbReference type="InterPro" id="IPR011042">
    <property type="entry name" value="6-blade_b-propeller_TolB-like"/>
</dbReference>
<evidence type="ECO:0000313" key="4">
    <source>
        <dbReference type="Proteomes" id="UP001431449"/>
    </source>
</evidence>
<sequence length="514" mass="55124">MSIRALMILLGLLLSTGSAAQTVDLRLTELYSGLSQPLFVTHAGDGSGRLFIVEQSGRILVARNGVLQNEPFLDMQTLVSGASEQGLLGLAFAPDFASSGRFYVNYTNLAGGTIISRFTVNPSNPDRVELSAEQPLLAYAQPFTNHNGGWMGFGPDGYLYIASGDGGSGGDPQNHGQRLDTLLGKMLRIDVSGEQMAIPPDNPFVGQSGAQPEIWAYGLRNPWRASFDRETGDLWIADVGQGRVEEVNFQPGGIAGGRNYGWRVLEGTLCRDSGCSSAGTVLPVTEYGRDLGCSVTGGYVYRGSRYPALRGTYLFGDFCSGRVFGLRRVAAGETAASFEREQLASAQLPISSFGEDEEGNLYLVSYDGRVFLISDGEPSSGLMIDQRFTGTWFDPAQAGHGVFVEVLDGGQLVAYWFTFDSQGRQAWFGGVGTIEGDRVSMQALRAEGGRFPPAFDPGAVSYPVLGTLTLRFESCRRGVIEYQLGEGFGSGSMVLERLTEPLGAACDDGPSRAR</sequence>
<dbReference type="SUPFAM" id="SSF50952">
    <property type="entry name" value="Soluble quinoprotein glucose dehydrogenase"/>
    <property type="match status" value="1"/>
</dbReference>
<dbReference type="EMBL" id="JALNMH010000016">
    <property type="protein sequence ID" value="MCK7595360.1"/>
    <property type="molecule type" value="Genomic_DNA"/>
</dbReference>
<evidence type="ECO:0000313" key="3">
    <source>
        <dbReference type="EMBL" id="MCK7595360.1"/>
    </source>
</evidence>
<evidence type="ECO:0000259" key="2">
    <source>
        <dbReference type="Pfam" id="PF07995"/>
    </source>
</evidence>
<dbReference type="InterPro" id="IPR012938">
    <property type="entry name" value="Glc/Sorbosone_DH"/>
</dbReference>
<gene>
    <name evidence="3" type="ORF">M0G41_17000</name>
</gene>
<feature type="chain" id="PRO_5047450129" evidence="1">
    <location>
        <begin position="21"/>
        <end position="514"/>
    </location>
</feature>
<organism evidence="3 4">
    <name type="scientific">Pseudomarimonas salicorniae</name>
    <dbReference type="NCBI Taxonomy" id="2933270"/>
    <lineage>
        <taxon>Bacteria</taxon>
        <taxon>Pseudomonadati</taxon>
        <taxon>Pseudomonadota</taxon>
        <taxon>Gammaproteobacteria</taxon>
        <taxon>Lysobacterales</taxon>
        <taxon>Lysobacteraceae</taxon>
        <taxon>Pseudomarimonas</taxon>
    </lineage>
</organism>
<dbReference type="PANTHER" id="PTHR19328">
    <property type="entry name" value="HEDGEHOG-INTERACTING PROTEIN"/>
    <property type="match status" value="1"/>
</dbReference>
<dbReference type="Gene3D" id="2.120.10.30">
    <property type="entry name" value="TolB, C-terminal domain"/>
    <property type="match status" value="1"/>
</dbReference>
<dbReference type="InterPro" id="IPR011041">
    <property type="entry name" value="Quinoprot_gluc/sorb_DH_b-prop"/>
</dbReference>
<keyword evidence="1" id="KW-0732">Signal</keyword>
<comment type="caution">
    <text evidence="3">The sequence shown here is derived from an EMBL/GenBank/DDBJ whole genome shotgun (WGS) entry which is preliminary data.</text>
</comment>
<dbReference type="Proteomes" id="UP001431449">
    <property type="component" value="Unassembled WGS sequence"/>
</dbReference>
<dbReference type="RefSeq" id="WP_248211245.1">
    <property type="nucleotide sequence ID" value="NZ_JALNMH010000016.1"/>
</dbReference>
<name>A0ABT0GLH8_9GAMM</name>
<reference evidence="3" key="1">
    <citation type="submission" date="2022-04" db="EMBL/GenBank/DDBJ databases">
        <title>Lysobacter sp. CAU 1642 isolated from sea sand.</title>
        <authorList>
            <person name="Kim W."/>
        </authorList>
    </citation>
    <scope>NUCLEOTIDE SEQUENCE</scope>
    <source>
        <strain evidence="3">CAU 1642</strain>
    </source>
</reference>
<dbReference type="Pfam" id="PF07995">
    <property type="entry name" value="GSDH"/>
    <property type="match status" value="1"/>
</dbReference>
<evidence type="ECO:0000256" key="1">
    <source>
        <dbReference type="SAM" id="SignalP"/>
    </source>
</evidence>
<accession>A0ABT0GLH8</accession>
<feature type="domain" description="Glucose/Sorbosone dehydrogenase" evidence="2">
    <location>
        <begin position="35"/>
        <end position="366"/>
    </location>
</feature>
<dbReference type="PANTHER" id="PTHR19328:SF75">
    <property type="entry name" value="ALDOSE SUGAR DEHYDROGENASE YLII"/>
    <property type="match status" value="1"/>
</dbReference>
<keyword evidence="4" id="KW-1185">Reference proteome</keyword>
<protein>
    <submittedName>
        <fullName evidence="3">PQQ-dependent sugar dehydrogenase</fullName>
    </submittedName>
</protein>